<proteinExistence type="predicted"/>
<keyword evidence="1" id="KW-0732">Signal</keyword>
<evidence type="ECO:0000256" key="1">
    <source>
        <dbReference type="SAM" id="SignalP"/>
    </source>
</evidence>
<keyword evidence="5" id="KW-1185">Reference proteome</keyword>
<organism evidence="4 6">
    <name type="scientific">Vibrio fluvialis</name>
    <dbReference type="NCBI Taxonomy" id="676"/>
    <lineage>
        <taxon>Bacteria</taxon>
        <taxon>Pseudomonadati</taxon>
        <taxon>Pseudomonadota</taxon>
        <taxon>Gammaproteobacteria</taxon>
        <taxon>Vibrionales</taxon>
        <taxon>Vibrionaceae</taxon>
        <taxon>Vibrio</taxon>
    </lineage>
</organism>
<dbReference type="Proteomes" id="UP000057088">
    <property type="component" value="Chromosome 1"/>
</dbReference>
<feature type="chain" id="PRO_5043544870" evidence="1">
    <location>
        <begin position="20"/>
        <end position="107"/>
    </location>
</feature>
<dbReference type="InterPro" id="IPR028096">
    <property type="entry name" value="EfeO_Cupredoxin"/>
</dbReference>
<sequence>MKKFLLLPLLLSASLPALADTPTFEIEIKDHQFHPAQLEIPAHQQVKLIVKNLDDTAEEFEGEDFHAEKVIAGHGEATILVGPFGPGEFEFIGEFHEDTAKGALIVK</sequence>
<reference evidence="4 6" key="3">
    <citation type="submission" date="2018-06" db="EMBL/GenBank/DDBJ databases">
        <authorList>
            <consortium name="Pathogen Informatics"/>
            <person name="Doyle S."/>
        </authorList>
    </citation>
    <scope>NUCLEOTIDE SEQUENCE [LARGE SCALE GENOMIC DNA]</scope>
    <source>
        <strain evidence="4 6">NCTC11327</strain>
    </source>
</reference>
<dbReference type="AlphaFoldDB" id="A0AAX2LZ08"/>
<dbReference type="Pfam" id="PF13473">
    <property type="entry name" value="Cupredoxin_1"/>
    <property type="match status" value="1"/>
</dbReference>
<dbReference type="EMBL" id="CP014034">
    <property type="protein sequence ID" value="AMF92765.1"/>
    <property type="molecule type" value="Genomic_DNA"/>
</dbReference>
<protein>
    <submittedName>
        <fullName evidence="3">Cupredoxin domain-containing protein</fullName>
    </submittedName>
</protein>
<dbReference type="Proteomes" id="UP000254626">
    <property type="component" value="Unassembled WGS sequence"/>
</dbReference>
<reference evidence="5" key="1">
    <citation type="submission" date="2015-12" db="EMBL/GenBank/DDBJ databases">
        <title>FDA dAtabase for Regulatory Grade micrObial Sequences (FDA-ARGOS): Supporting development and validation of Infectious Disease Dx tests.</title>
        <authorList>
            <person name="Hoffmann M."/>
            <person name="Allard M."/>
            <person name="Evans P."/>
            <person name="Brown E."/>
            <person name="Tallon L.J."/>
            <person name="Sadzewicz L."/>
            <person name="Sengamalay N."/>
            <person name="Ott S."/>
            <person name="Godinez A."/>
            <person name="Nagaraj S."/>
            <person name="Vyas G."/>
            <person name="Aluvathingal J."/>
            <person name="Nadendla S."/>
            <person name="Geyer C."/>
            <person name="Sichtig H."/>
        </authorList>
    </citation>
    <scope>NUCLEOTIDE SEQUENCE [LARGE SCALE GENOMIC DNA]</scope>
    <source>
        <strain evidence="5">ATCC 33809</strain>
    </source>
</reference>
<accession>A0AAX2LZ08</accession>
<evidence type="ECO:0000313" key="5">
    <source>
        <dbReference type="Proteomes" id="UP000057088"/>
    </source>
</evidence>
<feature type="domain" description="EfeO-type cupredoxin-like" evidence="2">
    <location>
        <begin position="7"/>
        <end position="106"/>
    </location>
</feature>
<evidence type="ECO:0000313" key="3">
    <source>
        <dbReference type="EMBL" id="AMF92765.1"/>
    </source>
</evidence>
<dbReference type="InterPro" id="IPR008972">
    <property type="entry name" value="Cupredoxin"/>
</dbReference>
<dbReference type="RefSeq" id="WP_020328377.1">
    <property type="nucleotide sequence ID" value="NZ_AP028129.1"/>
</dbReference>
<evidence type="ECO:0000259" key="2">
    <source>
        <dbReference type="Pfam" id="PF13473"/>
    </source>
</evidence>
<evidence type="ECO:0000313" key="4">
    <source>
        <dbReference type="EMBL" id="SUQ27649.1"/>
    </source>
</evidence>
<dbReference type="KEGG" id="vfl:AL536_04640"/>
<reference evidence="3" key="2">
    <citation type="submission" date="2018-01" db="EMBL/GenBank/DDBJ databases">
        <title>FDA dAtabase for Regulatory Grade micrObial Sequences (FDA-ARGOS): Supporting development and validation of Infectious Disease Dx tests.</title>
        <authorList>
            <person name="Hoffmann M."/>
            <person name="Allard M."/>
            <person name="Evans P."/>
            <person name="Brown E."/>
            <person name="Tallon L."/>
            <person name="Sadzewicz L."/>
            <person name="Sengamalay N."/>
            <person name="Ott S."/>
            <person name="Godinez A."/>
            <person name="Nagaraj S."/>
            <person name="Vyas G."/>
            <person name="Aluvathingal J."/>
            <person name="Nadendla S."/>
            <person name="Geyer C."/>
            <person name="Sichtig H."/>
        </authorList>
    </citation>
    <scope>NUCLEOTIDE SEQUENCE</scope>
    <source>
        <strain evidence="3">ATCC 33809</strain>
    </source>
</reference>
<dbReference type="GeneID" id="29383433"/>
<dbReference type="SUPFAM" id="SSF49503">
    <property type="entry name" value="Cupredoxins"/>
    <property type="match status" value="1"/>
</dbReference>
<name>A0AAX2LZ08_VIBFL</name>
<feature type="signal peptide" evidence="1">
    <location>
        <begin position="1"/>
        <end position="19"/>
    </location>
</feature>
<dbReference type="Gene3D" id="2.60.40.420">
    <property type="entry name" value="Cupredoxins - blue copper proteins"/>
    <property type="match status" value="1"/>
</dbReference>
<gene>
    <name evidence="3" type="ORF">AL536_04640</name>
    <name evidence="4" type="ORF">NCTC11327_04544</name>
</gene>
<dbReference type="EMBL" id="UHIP01000002">
    <property type="protein sequence ID" value="SUQ27649.1"/>
    <property type="molecule type" value="Genomic_DNA"/>
</dbReference>
<evidence type="ECO:0000313" key="6">
    <source>
        <dbReference type="Proteomes" id="UP000254626"/>
    </source>
</evidence>